<dbReference type="Proteomes" id="UP000039217">
    <property type="component" value="Unassembled WGS sequence"/>
</dbReference>
<dbReference type="Proteomes" id="UP000039021">
    <property type="component" value="Unassembled WGS sequence"/>
</dbReference>
<sequence length="44" mass="4877">MEGAFDYFYLAWHPGCCQTFGIGQILVVEQVVGADADPCRRQPS</sequence>
<dbReference type="Proteomes" id="UP000045842">
    <property type="component" value="Unassembled WGS sequence"/>
</dbReference>
<dbReference type="Proteomes" id="UP000038802">
    <property type="component" value="Unassembled WGS sequence"/>
</dbReference>
<dbReference type="EMBL" id="CSAD01000034">
    <property type="protein sequence ID" value="COU82898.1"/>
    <property type="molecule type" value="Genomic_DNA"/>
</dbReference>
<dbReference type="Proteomes" id="UP000048289">
    <property type="component" value="Unassembled WGS sequence"/>
</dbReference>
<evidence type="ECO:0000313" key="14">
    <source>
        <dbReference type="Proteomes" id="UP000048289"/>
    </source>
</evidence>
<evidence type="ECO:0000313" key="1">
    <source>
        <dbReference type="EMBL" id="CFE35793.1"/>
    </source>
</evidence>
<dbReference type="EMBL" id="CGCX01002285">
    <property type="protein sequence ID" value="CFS09866.1"/>
    <property type="molecule type" value="Genomic_DNA"/>
</dbReference>
<evidence type="ECO:0000313" key="2">
    <source>
        <dbReference type="EMBL" id="CFS09866.1"/>
    </source>
</evidence>
<gene>
    <name evidence="2" type="ORF">ERS007657_04005</name>
    <name evidence="3" type="ORF">ERS007661_03701</name>
    <name evidence="4" type="ORF">ERS007679_00452</name>
    <name evidence="1" type="ORF">ERS007681_00377</name>
    <name evidence="6" type="ORF">ERS007703_05145</name>
    <name evidence="5" type="ORF">ERS007720_03320</name>
    <name evidence="7" type="ORF">ERS007739_04126</name>
</gene>
<evidence type="ECO:0000313" key="3">
    <source>
        <dbReference type="EMBL" id="CNW23347.1"/>
    </source>
</evidence>
<evidence type="ECO:0000313" key="11">
    <source>
        <dbReference type="Proteomes" id="UP000044938"/>
    </source>
</evidence>
<dbReference type="AlphaFoldDB" id="A0A0T7PMB4"/>
<dbReference type="EMBL" id="CQQC01001774">
    <property type="protein sequence ID" value="CNW23347.1"/>
    <property type="molecule type" value="Genomic_DNA"/>
</dbReference>
<reference evidence="7" key="3">
    <citation type="submission" date="2015-03" db="EMBL/GenBank/DDBJ databases">
        <authorList>
            <consortium name="Pathogen Informatics"/>
            <person name="Murphy D."/>
        </authorList>
    </citation>
    <scope>NUCLEOTIDE SEQUENCE</scope>
    <source>
        <strain evidence="7">N09902308</strain>
    </source>
</reference>
<evidence type="ECO:0000313" key="10">
    <source>
        <dbReference type="Proteomes" id="UP000039217"/>
    </source>
</evidence>
<dbReference type="EMBL" id="CSBK01002394">
    <property type="protein sequence ID" value="COZ78295.1"/>
    <property type="molecule type" value="Genomic_DNA"/>
</dbReference>
<organism evidence="6 8">
    <name type="scientific">Mycobacterium tuberculosis</name>
    <dbReference type="NCBI Taxonomy" id="1773"/>
    <lineage>
        <taxon>Bacteria</taxon>
        <taxon>Bacillati</taxon>
        <taxon>Actinomycetota</taxon>
        <taxon>Actinomycetes</taxon>
        <taxon>Mycobacteriales</taxon>
        <taxon>Mycobacteriaceae</taxon>
        <taxon>Mycobacterium</taxon>
        <taxon>Mycobacterium tuberculosis complex</taxon>
    </lineage>
</organism>
<name>A0A0T7PMB4_MYCTX</name>
<proteinExistence type="predicted"/>
<evidence type="ECO:0000313" key="5">
    <source>
        <dbReference type="EMBL" id="COW80559.1"/>
    </source>
</evidence>
<dbReference type="Proteomes" id="UP000044938">
    <property type="component" value="Unassembled WGS sequence"/>
</dbReference>
<dbReference type="EMBL" id="CSAE01001181">
    <property type="protein sequence ID" value="COX37400.1"/>
    <property type="molecule type" value="Genomic_DNA"/>
</dbReference>
<evidence type="ECO:0000313" key="13">
    <source>
        <dbReference type="Proteomes" id="UP000046680"/>
    </source>
</evidence>
<evidence type="ECO:0000313" key="7">
    <source>
        <dbReference type="EMBL" id="COZ78295.1"/>
    </source>
</evidence>
<protein>
    <submittedName>
        <fullName evidence="6">Uncharacterized protein</fullName>
    </submittedName>
</protein>
<evidence type="ECO:0000313" key="12">
    <source>
        <dbReference type="Proteomes" id="UP000045842"/>
    </source>
</evidence>
<reference evidence="6" key="2">
    <citation type="submission" date="2015-03" db="EMBL/GenBank/DDBJ databases">
        <authorList>
            <person name="Murphy D."/>
        </authorList>
    </citation>
    <scope>NUCLEOTIDE SEQUENCE [LARGE SCALE GENOMIC DNA]</scope>
    <source>
        <strain evidence="6">K00500041</strain>
    </source>
</reference>
<dbReference type="Proteomes" id="UP000046680">
    <property type="component" value="Unassembled WGS sequence"/>
</dbReference>
<evidence type="ECO:0000313" key="4">
    <source>
        <dbReference type="EMBL" id="COU82898.1"/>
    </source>
</evidence>
<evidence type="ECO:0000313" key="6">
    <source>
        <dbReference type="EMBL" id="COX37400.1"/>
    </source>
</evidence>
<dbReference type="EMBL" id="CSAJ01000518">
    <property type="protein sequence ID" value="COW80559.1"/>
    <property type="molecule type" value="Genomic_DNA"/>
</dbReference>
<evidence type="ECO:0000313" key="8">
    <source>
        <dbReference type="Proteomes" id="UP000038802"/>
    </source>
</evidence>
<evidence type="ECO:0000313" key="9">
    <source>
        <dbReference type="Proteomes" id="UP000039021"/>
    </source>
</evidence>
<reference evidence="8 9" key="1">
    <citation type="submission" date="2015-03" db="EMBL/GenBank/DDBJ databases">
        <authorList>
            <consortium name="Pathogen Informatics"/>
        </authorList>
    </citation>
    <scope>NUCLEOTIDE SEQUENCE [LARGE SCALE GENOMIC DNA]</scope>
    <source>
        <strain evidence="2 13">C09601061</strain>
        <strain evidence="3 10">D00501624</strain>
        <strain evidence="4 12">G09801536</strain>
        <strain evidence="1 14">G09901357</strain>
        <strain evidence="8">K00500041</strain>
        <strain evidence="5 11">M09401471</strain>
        <strain evidence="9">N09902308</strain>
    </source>
</reference>
<accession>A0A0T7PMB4</accession>
<dbReference type="EMBL" id="CFOE01000025">
    <property type="protein sequence ID" value="CFE35793.1"/>
    <property type="molecule type" value="Genomic_DNA"/>
</dbReference>